<proteinExistence type="predicted"/>
<dbReference type="Gene3D" id="1.10.150.20">
    <property type="entry name" value="5' to 3' exonuclease, C-terminal subdomain"/>
    <property type="match status" value="1"/>
</dbReference>
<dbReference type="EMBL" id="BARS01007346">
    <property type="protein sequence ID" value="GAF81867.1"/>
    <property type="molecule type" value="Genomic_DNA"/>
</dbReference>
<reference evidence="1" key="1">
    <citation type="journal article" date="2014" name="Front. Microbiol.">
        <title>High frequency of phylogenetically diverse reductive dehalogenase-homologous genes in deep subseafloor sedimentary metagenomes.</title>
        <authorList>
            <person name="Kawai M."/>
            <person name="Futagami T."/>
            <person name="Toyoda A."/>
            <person name="Takaki Y."/>
            <person name="Nishi S."/>
            <person name="Hori S."/>
            <person name="Arai W."/>
            <person name="Tsubouchi T."/>
            <person name="Morono Y."/>
            <person name="Uchiyama I."/>
            <person name="Ito T."/>
            <person name="Fujiyama A."/>
            <person name="Inagaki F."/>
            <person name="Takami H."/>
        </authorList>
    </citation>
    <scope>NUCLEOTIDE SEQUENCE</scope>
    <source>
        <strain evidence="1">Expedition CK06-06</strain>
    </source>
</reference>
<dbReference type="AlphaFoldDB" id="X0T113"/>
<gene>
    <name evidence="1" type="ORF">S01H1_14156</name>
</gene>
<accession>X0T113</accession>
<comment type="caution">
    <text evidence="1">The sequence shown here is derived from an EMBL/GenBank/DDBJ whole genome shotgun (WGS) entry which is preliminary data.</text>
</comment>
<name>X0T113_9ZZZZ</name>
<protein>
    <recommendedName>
        <fullName evidence="2">DisA/LigA helix-hairpin-helix motif domain-containing protein</fullName>
    </recommendedName>
</protein>
<organism evidence="1">
    <name type="scientific">marine sediment metagenome</name>
    <dbReference type="NCBI Taxonomy" id="412755"/>
    <lineage>
        <taxon>unclassified sequences</taxon>
        <taxon>metagenomes</taxon>
        <taxon>ecological metagenomes</taxon>
    </lineage>
</organism>
<sequence>IEYLAYLIDQKKKPKKPFALRASPHKSMSLKDRKLYFLQGLPGVGPKTSEEILKRHKSPMTFFKNMGRSKAVGKKTKEEIKKILG</sequence>
<feature type="non-terminal residue" evidence="1">
    <location>
        <position position="1"/>
    </location>
</feature>
<evidence type="ECO:0000313" key="1">
    <source>
        <dbReference type="EMBL" id="GAF81867.1"/>
    </source>
</evidence>
<evidence type="ECO:0008006" key="2">
    <source>
        <dbReference type="Google" id="ProtNLM"/>
    </source>
</evidence>